<reference evidence="3 4" key="1">
    <citation type="submission" date="2024-05" db="EMBL/GenBank/DDBJ databases">
        <title>Genome sequencing and assembly of Indian major carp, Cirrhinus mrigala (Hamilton, 1822).</title>
        <authorList>
            <person name="Mohindra V."/>
            <person name="Chowdhury L.M."/>
            <person name="Lal K."/>
            <person name="Jena J.K."/>
        </authorList>
    </citation>
    <scope>NUCLEOTIDE SEQUENCE [LARGE SCALE GENOMIC DNA]</scope>
    <source>
        <strain evidence="3">CM1030</strain>
        <tissue evidence="3">Blood</tissue>
    </source>
</reference>
<name>A0ABD0P4X9_CIRMR</name>
<dbReference type="EMBL" id="JAMKFB020000018">
    <property type="protein sequence ID" value="KAL0169042.1"/>
    <property type="molecule type" value="Genomic_DNA"/>
</dbReference>
<comment type="caution">
    <text evidence="3">The sequence shown here is derived from an EMBL/GenBank/DDBJ whole genome shotgun (WGS) entry which is preliminary data.</text>
</comment>
<gene>
    <name evidence="3" type="ORF">M9458_037264</name>
</gene>
<evidence type="ECO:0000256" key="2">
    <source>
        <dbReference type="SAM" id="Phobius"/>
    </source>
</evidence>
<sequence length="156" mass="17451">LTALRARPPTRGNCTWRLTCPAGNKTQHSPSGRAPSRPVQNPRRKFISRGGAIMFIVAPVIITITQARAPSTRQDYALKWSLFVDWCSSHREVTESCLEFGPADSHIILRGQPGYVPKIPTNPFWNQVVNLQVLPLEEAHPVLELLCPVCSLRIYV</sequence>
<protein>
    <submittedName>
        <fullName evidence="3">Uncharacterized protein</fullName>
    </submittedName>
</protein>
<keyword evidence="2" id="KW-0472">Membrane</keyword>
<dbReference type="Proteomes" id="UP001529510">
    <property type="component" value="Unassembled WGS sequence"/>
</dbReference>
<dbReference type="SUPFAM" id="SSF47823">
    <property type="entry name" value="lambda integrase-like, N-terminal domain"/>
    <property type="match status" value="1"/>
</dbReference>
<keyword evidence="4" id="KW-1185">Reference proteome</keyword>
<organism evidence="3 4">
    <name type="scientific">Cirrhinus mrigala</name>
    <name type="common">Mrigala</name>
    <dbReference type="NCBI Taxonomy" id="683832"/>
    <lineage>
        <taxon>Eukaryota</taxon>
        <taxon>Metazoa</taxon>
        <taxon>Chordata</taxon>
        <taxon>Craniata</taxon>
        <taxon>Vertebrata</taxon>
        <taxon>Euteleostomi</taxon>
        <taxon>Actinopterygii</taxon>
        <taxon>Neopterygii</taxon>
        <taxon>Teleostei</taxon>
        <taxon>Ostariophysi</taxon>
        <taxon>Cypriniformes</taxon>
        <taxon>Cyprinidae</taxon>
        <taxon>Labeoninae</taxon>
        <taxon>Labeonini</taxon>
        <taxon>Cirrhinus</taxon>
    </lineage>
</organism>
<evidence type="ECO:0000313" key="3">
    <source>
        <dbReference type="EMBL" id="KAL0169042.1"/>
    </source>
</evidence>
<feature type="non-terminal residue" evidence="3">
    <location>
        <position position="1"/>
    </location>
</feature>
<evidence type="ECO:0000313" key="4">
    <source>
        <dbReference type="Proteomes" id="UP001529510"/>
    </source>
</evidence>
<feature type="non-terminal residue" evidence="3">
    <location>
        <position position="156"/>
    </location>
</feature>
<evidence type="ECO:0000256" key="1">
    <source>
        <dbReference type="SAM" id="MobiDB-lite"/>
    </source>
</evidence>
<proteinExistence type="predicted"/>
<keyword evidence="2" id="KW-0812">Transmembrane</keyword>
<feature type="transmembrane region" description="Helical" evidence="2">
    <location>
        <begin position="46"/>
        <end position="64"/>
    </location>
</feature>
<feature type="region of interest" description="Disordered" evidence="1">
    <location>
        <begin position="20"/>
        <end position="41"/>
    </location>
</feature>
<dbReference type="AlphaFoldDB" id="A0ABD0P4X9"/>
<accession>A0ABD0P4X9</accession>
<keyword evidence="2" id="KW-1133">Transmembrane helix</keyword>